<dbReference type="SUPFAM" id="SSF52833">
    <property type="entry name" value="Thioredoxin-like"/>
    <property type="match status" value="1"/>
</dbReference>
<evidence type="ECO:0000313" key="3">
    <source>
        <dbReference type="Proteomes" id="UP001143543"/>
    </source>
</evidence>
<accession>A0ABQ5MKF3</accession>
<protein>
    <submittedName>
        <fullName evidence="2">Uncharacterized protein</fullName>
    </submittedName>
</protein>
<reference evidence="2" key="1">
    <citation type="submission" date="2022-07" db="EMBL/GenBank/DDBJ databases">
        <title>Taxonomy of Novel Oxalotrophic and Methylotrophic Bacteria.</title>
        <authorList>
            <person name="Sahin N."/>
            <person name="Tani A."/>
        </authorList>
    </citation>
    <scope>NUCLEOTIDE SEQUENCE</scope>
    <source>
        <strain evidence="2">Y10</strain>
    </source>
</reference>
<proteinExistence type="predicted"/>
<name>A0ABQ5MKF3_9FLAO</name>
<dbReference type="Proteomes" id="UP001143543">
    <property type="component" value="Unassembled WGS sequence"/>
</dbReference>
<dbReference type="InterPro" id="IPR036249">
    <property type="entry name" value="Thioredoxin-like_sf"/>
</dbReference>
<dbReference type="RefSeq" id="WP_281765499.1">
    <property type="nucleotide sequence ID" value="NZ_BRVO01000002.1"/>
</dbReference>
<sequence>MRQLLSIGIFMLFGASFAQTHDNTMLLSDALVNSGLKYQQECSKAMLYNDMERVNFLFDSITNIYLKGTYFDDFEIKKFSGKEISLRKFDKPVMLITLTTWHLLTEGEVRAINELANKYHKDIEFVVLYWGNKRAAKKASKIFNSHLKFTYFDERDNKGAYIVGKIKHIFGFPTFFFLNSDMSIISIDRGGLKKPFYTEQDLVYEANFNKHFSFIKELLVNVKNTGVVTN</sequence>
<evidence type="ECO:0000256" key="1">
    <source>
        <dbReference type="SAM" id="SignalP"/>
    </source>
</evidence>
<dbReference type="Gene3D" id="3.40.30.10">
    <property type="entry name" value="Glutaredoxin"/>
    <property type="match status" value="1"/>
</dbReference>
<evidence type="ECO:0000313" key="2">
    <source>
        <dbReference type="EMBL" id="GLB49879.1"/>
    </source>
</evidence>
<feature type="chain" id="PRO_5045867085" evidence="1">
    <location>
        <begin position="21"/>
        <end position="230"/>
    </location>
</feature>
<keyword evidence="1" id="KW-0732">Signal</keyword>
<keyword evidence="3" id="KW-1185">Reference proteome</keyword>
<organism evidence="2 3">
    <name type="scientific">Neptunitalea lumnitzerae</name>
    <dbReference type="NCBI Taxonomy" id="2965509"/>
    <lineage>
        <taxon>Bacteria</taxon>
        <taxon>Pseudomonadati</taxon>
        <taxon>Bacteroidota</taxon>
        <taxon>Flavobacteriia</taxon>
        <taxon>Flavobacteriales</taxon>
        <taxon>Flavobacteriaceae</taxon>
        <taxon>Neptunitalea</taxon>
    </lineage>
</organism>
<dbReference type="EMBL" id="BRVO01000002">
    <property type="protein sequence ID" value="GLB49879.1"/>
    <property type="molecule type" value="Genomic_DNA"/>
</dbReference>
<gene>
    <name evidence="2" type="ORF">Y10_22470</name>
</gene>
<comment type="caution">
    <text evidence="2">The sequence shown here is derived from an EMBL/GenBank/DDBJ whole genome shotgun (WGS) entry which is preliminary data.</text>
</comment>
<feature type="signal peptide" evidence="1">
    <location>
        <begin position="1"/>
        <end position="20"/>
    </location>
</feature>